<keyword evidence="2" id="KW-1185">Reference proteome</keyword>
<proteinExistence type="predicted"/>
<evidence type="ECO:0000313" key="1">
    <source>
        <dbReference type="EMBL" id="NBJ93587.1"/>
    </source>
</evidence>
<comment type="caution">
    <text evidence="1">The sequence shown here is derived from an EMBL/GenBank/DDBJ whole genome shotgun (WGS) entry which is preliminary data.</text>
</comment>
<name>A0A9X5BH83_9FIRM</name>
<dbReference type="Proteomes" id="UP001154420">
    <property type="component" value="Unassembled WGS sequence"/>
</dbReference>
<accession>A0A9X5BH83</accession>
<evidence type="ECO:0000313" key="2">
    <source>
        <dbReference type="Proteomes" id="UP001154420"/>
    </source>
</evidence>
<organism evidence="1 2">
    <name type="scientific">Parablautia muri</name>
    <dbReference type="NCBI Taxonomy" id="2320879"/>
    <lineage>
        <taxon>Bacteria</taxon>
        <taxon>Bacillati</taxon>
        <taxon>Bacillota</taxon>
        <taxon>Clostridia</taxon>
        <taxon>Lachnospirales</taxon>
        <taxon>Lachnospiraceae</taxon>
        <taxon>Parablautia</taxon>
    </lineage>
</organism>
<dbReference type="AlphaFoldDB" id="A0A9X5BH83"/>
<gene>
    <name evidence="1" type="ORF">D5281_13535</name>
</gene>
<sequence>MVTGHSSYVEGEKKARRELLGERILVTTEYLKEKEEEWKELLGLAQNAYQEAAKSADKLEEYFSCKETAVIRKKFAVWKEEGMDVFERLKSHLGKLKSMALIYEEAERSNVNVTVPN</sequence>
<dbReference type="EMBL" id="QZDT01000021">
    <property type="protein sequence ID" value="NBJ93587.1"/>
    <property type="molecule type" value="Genomic_DNA"/>
</dbReference>
<protein>
    <submittedName>
        <fullName evidence="1">Uncharacterized protein</fullName>
    </submittedName>
</protein>
<reference evidence="1" key="1">
    <citation type="submission" date="2018-09" db="EMBL/GenBank/DDBJ databases">
        <title>Murine metabolic-syndrome-specific gut microbial biobank.</title>
        <authorList>
            <person name="Liu C."/>
        </authorList>
    </citation>
    <scope>NUCLEOTIDE SEQUENCE</scope>
    <source>
        <strain evidence="1">D42-62</strain>
    </source>
</reference>